<dbReference type="Gene3D" id="3.40.50.300">
    <property type="entry name" value="P-loop containing nucleotide triphosphate hydrolases"/>
    <property type="match status" value="1"/>
</dbReference>
<comment type="caution">
    <text evidence="2">The sequence shown here is derived from an EMBL/GenBank/DDBJ whole genome shotgun (WGS) entry which is preliminary data.</text>
</comment>
<dbReference type="EMBL" id="JAHZIJ010000004">
    <property type="protein sequence ID" value="MBW7474728.1"/>
    <property type="molecule type" value="Genomic_DNA"/>
</dbReference>
<gene>
    <name evidence="2" type="ORF">K0T92_08215</name>
</gene>
<name>A0ABS7D6E2_9BACL</name>
<keyword evidence="3" id="KW-1185">Reference proteome</keyword>
<reference evidence="2 3" key="1">
    <citation type="submission" date="2021-07" db="EMBL/GenBank/DDBJ databases">
        <title>Paenibacillus radiodurans sp. nov., isolated from the southeastern edge of Tengger Desert.</title>
        <authorList>
            <person name="Zhang G."/>
        </authorList>
    </citation>
    <scope>NUCLEOTIDE SEQUENCE [LARGE SCALE GENOMIC DNA]</scope>
    <source>
        <strain evidence="2 3">DT7-4</strain>
    </source>
</reference>
<accession>A0ABS7D6E2</accession>
<organism evidence="2 3">
    <name type="scientific">Paenibacillus oenotherae</name>
    <dbReference type="NCBI Taxonomy" id="1435645"/>
    <lineage>
        <taxon>Bacteria</taxon>
        <taxon>Bacillati</taxon>
        <taxon>Bacillota</taxon>
        <taxon>Bacilli</taxon>
        <taxon>Bacillales</taxon>
        <taxon>Paenibacillaceae</taxon>
        <taxon>Paenibacillus</taxon>
    </lineage>
</organism>
<sequence>MDTILNRYVNNRLILGIDGLSRSGKTTLVAELKNRLVQYQKPVCIFHIDDHIVERKNRYDTEFEQWYEYYNFQWDVELLRNQLFSKLNYAEVVELPFYNSVLDKLEIKTVTIPNNCILIVEGVFLQRPEWRDFFDFIVYLDCQRDKRFERESASAKENIEKFRSRYWKAEDFYLDSIAPLANADMIISS</sequence>
<feature type="domain" description="Phosphoribulokinase/uridine kinase" evidence="1">
    <location>
        <begin position="14"/>
        <end position="187"/>
    </location>
</feature>
<dbReference type="Pfam" id="PF00485">
    <property type="entry name" value="PRK"/>
    <property type="match status" value="1"/>
</dbReference>
<dbReference type="NCBIfam" id="NF005807">
    <property type="entry name" value="PRK07667.1"/>
    <property type="match status" value="1"/>
</dbReference>
<dbReference type="Proteomes" id="UP000812277">
    <property type="component" value="Unassembled WGS sequence"/>
</dbReference>
<evidence type="ECO:0000259" key="1">
    <source>
        <dbReference type="Pfam" id="PF00485"/>
    </source>
</evidence>
<dbReference type="InterPro" id="IPR006083">
    <property type="entry name" value="PRK/URK"/>
</dbReference>
<protein>
    <recommendedName>
        <fullName evidence="1">Phosphoribulokinase/uridine kinase domain-containing protein</fullName>
    </recommendedName>
</protein>
<evidence type="ECO:0000313" key="3">
    <source>
        <dbReference type="Proteomes" id="UP000812277"/>
    </source>
</evidence>
<evidence type="ECO:0000313" key="2">
    <source>
        <dbReference type="EMBL" id="MBW7474728.1"/>
    </source>
</evidence>
<proteinExistence type="predicted"/>
<dbReference type="InterPro" id="IPR027417">
    <property type="entry name" value="P-loop_NTPase"/>
</dbReference>
<dbReference type="SUPFAM" id="SSF52540">
    <property type="entry name" value="P-loop containing nucleoside triphosphate hydrolases"/>
    <property type="match status" value="1"/>
</dbReference>